<comment type="caution">
    <text evidence="14">The sequence shown here is derived from an EMBL/GenBank/DDBJ whole genome shotgun (WGS) entry which is preliminary data.</text>
</comment>
<feature type="domain" description="C-type lectin" evidence="13">
    <location>
        <begin position="31"/>
        <end position="151"/>
    </location>
</feature>
<feature type="domain" description="C-type lectin" evidence="13">
    <location>
        <begin position="174"/>
        <end position="277"/>
    </location>
</feature>
<keyword evidence="9" id="KW-0472">Membrane</keyword>
<dbReference type="AlphaFoldDB" id="A0A2A2J1W0"/>
<evidence type="ECO:0000256" key="10">
    <source>
        <dbReference type="ARBA" id="ARBA00023157"/>
    </source>
</evidence>
<feature type="signal peptide" evidence="12">
    <location>
        <begin position="1"/>
        <end position="20"/>
    </location>
</feature>
<dbReference type="PANTHER" id="PTHR12129">
    <property type="entry name" value="HEPARAN SULFATE 2-O-SULFOTRANSFERASE"/>
    <property type="match status" value="1"/>
</dbReference>
<evidence type="ECO:0000259" key="13">
    <source>
        <dbReference type="PROSITE" id="PS50041"/>
    </source>
</evidence>
<dbReference type="SUPFAM" id="SSF56436">
    <property type="entry name" value="C-type lectin-like"/>
    <property type="match status" value="2"/>
</dbReference>
<evidence type="ECO:0000256" key="3">
    <source>
        <dbReference type="ARBA" id="ARBA00011233"/>
    </source>
</evidence>
<keyword evidence="7" id="KW-1133">Transmembrane helix</keyword>
<dbReference type="InterPro" id="IPR007734">
    <property type="entry name" value="Heparan_SO4_2-O-STrfase"/>
</dbReference>
<keyword evidence="11" id="KW-0325">Glycoprotein</keyword>
<proteinExistence type="inferred from homology"/>
<evidence type="ECO:0000256" key="9">
    <source>
        <dbReference type="ARBA" id="ARBA00023136"/>
    </source>
</evidence>
<feature type="chain" id="PRO_5012335757" description="C-type lectin domain-containing protein" evidence="12">
    <location>
        <begin position="21"/>
        <end position="565"/>
    </location>
</feature>
<dbReference type="Gene3D" id="3.40.50.300">
    <property type="entry name" value="P-loop containing nucleotide triphosphate hydrolases"/>
    <property type="match status" value="1"/>
</dbReference>
<keyword evidence="4" id="KW-0808">Transferase</keyword>
<keyword evidence="5" id="KW-0812">Transmembrane</keyword>
<dbReference type="GO" id="GO:0004394">
    <property type="term" value="F:heparan sulfate 2-sulfotransferase activity"/>
    <property type="evidence" value="ECO:0007669"/>
    <property type="project" value="UniProtKB-ARBA"/>
</dbReference>
<evidence type="ECO:0000256" key="12">
    <source>
        <dbReference type="SAM" id="SignalP"/>
    </source>
</evidence>
<dbReference type="FunFam" id="3.40.50.300:FF:001418">
    <property type="entry name" value="Heparan sulfate 2-o-sulfotransferase"/>
    <property type="match status" value="1"/>
</dbReference>
<reference evidence="14 15" key="1">
    <citation type="journal article" date="2017" name="Curr. Biol.">
        <title>Genome architecture and evolution of a unichromosomal asexual nematode.</title>
        <authorList>
            <person name="Fradin H."/>
            <person name="Zegar C."/>
            <person name="Gutwein M."/>
            <person name="Lucas J."/>
            <person name="Kovtun M."/>
            <person name="Corcoran D."/>
            <person name="Baugh L.R."/>
            <person name="Kiontke K."/>
            <person name="Gunsalus K."/>
            <person name="Fitch D.H."/>
            <person name="Piano F."/>
        </authorList>
    </citation>
    <scope>NUCLEOTIDE SEQUENCE [LARGE SCALE GENOMIC DNA]</scope>
    <source>
        <strain evidence="14">PF1309</strain>
    </source>
</reference>
<dbReference type="GO" id="GO:0000139">
    <property type="term" value="C:Golgi membrane"/>
    <property type="evidence" value="ECO:0007669"/>
    <property type="project" value="UniProtKB-SubCell"/>
</dbReference>
<evidence type="ECO:0000256" key="6">
    <source>
        <dbReference type="ARBA" id="ARBA00022968"/>
    </source>
</evidence>
<dbReference type="InterPro" id="IPR001304">
    <property type="entry name" value="C-type_lectin-like"/>
</dbReference>
<dbReference type="STRING" id="2018661.A0A2A2J1W0"/>
<keyword evidence="10" id="KW-1015">Disulfide bond</keyword>
<dbReference type="PANTHER" id="PTHR12129:SF17">
    <property type="entry name" value="HEPARAN SULFATE 2-O-SULFOTRANSFERASE 1"/>
    <property type="match status" value="1"/>
</dbReference>
<gene>
    <name evidence="14" type="ORF">WR25_24944</name>
</gene>
<sequence>MASILIYLTILANSIILVNSACPANTVAVPFGNYCLLKSQLPVNISSAQGACNYAGGNLVSIHSDDENNFLVTALTDAPLWMIGGYIQFYGVDLPNNTWMWYDNSSFDYNNFWKYQNYGEYTAQFTMSATEHDPGIWEFGTKSDQLPFVCYITQPPLSPPSNQQCPQGSSYLSTLNRCLMPVTTGASFDGAEKNCASVGGHLPAVFSAFQNNALCDFITSYMPNITVDRTFLGLDNYNGTWLFTDGNQPMSYSNWETPNEVNQTEAYAYIEMNTRKWVSMSKIIDLVIPMPYVPKTGSTTLTNTIAYDLYKINDFNVLHLNMTKNRQANQYEFISNITNWNDRLPAFYHGHVAFVDFQRFGQPNPIYINLVREPLERLLSHYYFLRYGDTYRVGLKRSRAGDNETFDDCVARQGKDCDMKQMWMQIPYFCGQHHFCSEIGSQLALEQAKRNLLENYLLVGVTERMRDFIGLLEHLIPRFFKGALDHFDKLDEKRSHLRYTIKKIPPNDQTLSVIKRNKIYEMEKEFYDFVLAEFDAAFKKATNNTDKVENISLLKLQYHFEKIKP</sequence>
<comment type="similarity">
    <text evidence="2">Belongs to the sulfotransferase 3 family.</text>
</comment>
<evidence type="ECO:0000313" key="14">
    <source>
        <dbReference type="EMBL" id="PAV55850.1"/>
    </source>
</evidence>
<keyword evidence="6" id="KW-0735">Signal-anchor</keyword>
<evidence type="ECO:0000256" key="8">
    <source>
        <dbReference type="ARBA" id="ARBA00023034"/>
    </source>
</evidence>
<protein>
    <recommendedName>
        <fullName evidence="13">C-type lectin domain-containing protein</fullName>
    </recommendedName>
</protein>
<accession>A0A2A2J1W0</accession>
<dbReference type="Pfam" id="PF03567">
    <property type="entry name" value="Sulfotransfer_2"/>
    <property type="match status" value="1"/>
</dbReference>
<name>A0A2A2J1W0_9BILA</name>
<dbReference type="EMBL" id="LIAE01010745">
    <property type="protein sequence ID" value="PAV55850.1"/>
    <property type="molecule type" value="Genomic_DNA"/>
</dbReference>
<dbReference type="InterPro" id="IPR027417">
    <property type="entry name" value="P-loop_NTPase"/>
</dbReference>
<evidence type="ECO:0000313" key="15">
    <source>
        <dbReference type="Proteomes" id="UP000218231"/>
    </source>
</evidence>
<comment type="subcellular location">
    <subcellularLocation>
        <location evidence="1">Golgi apparatus membrane</location>
        <topology evidence="1">Single-pass type II membrane protein</topology>
    </subcellularLocation>
</comment>
<keyword evidence="8" id="KW-0333">Golgi apparatus</keyword>
<dbReference type="CDD" id="cd00037">
    <property type="entry name" value="CLECT"/>
    <property type="match status" value="2"/>
</dbReference>
<keyword evidence="12" id="KW-0732">Signal</keyword>
<dbReference type="InterPro" id="IPR016187">
    <property type="entry name" value="CTDL_fold"/>
</dbReference>
<comment type="subunit">
    <text evidence="3">Homotrimer.</text>
</comment>
<evidence type="ECO:0000256" key="11">
    <source>
        <dbReference type="ARBA" id="ARBA00023180"/>
    </source>
</evidence>
<dbReference type="OrthoDB" id="10019582at2759"/>
<dbReference type="Proteomes" id="UP000218231">
    <property type="component" value="Unassembled WGS sequence"/>
</dbReference>
<dbReference type="Gene3D" id="3.10.100.10">
    <property type="entry name" value="Mannose-Binding Protein A, subunit A"/>
    <property type="match status" value="2"/>
</dbReference>
<dbReference type="SUPFAM" id="SSF52540">
    <property type="entry name" value="P-loop containing nucleoside triphosphate hydrolases"/>
    <property type="match status" value="1"/>
</dbReference>
<dbReference type="SMART" id="SM00034">
    <property type="entry name" value="CLECT"/>
    <property type="match status" value="2"/>
</dbReference>
<dbReference type="Pfam" id="PF00059">
    <property type="entry name" value="Lectin_C"/>
    <property type="match status" value="2"/>
</dbReference>
<dbReference type="PROSITE" id="PS50041">
    <property type="entry name" value="C_TYPE_LECTIN_2"/>
    <property type="match status" value="2"/>
</dbReference>
<evidence type="ECO:0000256" key="7">
    <source>
        <dbReference type="ARBA" id="ARBA00022989"/>
    </source>
</evidence>
<evidence type="ECO:0000256" key="2">
    <source>
        <dbReference type="ARBA" id="ARBA00010569"/>
    </source>
</evidence>
<keyword evidence="15" id="KW-1185">Reference proteome</keyword>
<evidence type="ECO:0000256" key="1">
    <source>
        <dbReference type="ARBA" id="ARBA00004323"/>
    </source>
</evidence>
<dbReference type="InterPro" id="IPR016186">
    <property type="entry name" value="C-type_lectin-like/link_sf"/>
</dbReference>
<evidence type="ECO:0000256" key="5">
    <source>
        <dbReference type="ARBA" id="ARBA00022692"/>
    </source>
</evidence>
<dbReference type="GO" id="GO:0015012">
    <property type="term" value="P:heparan sulfate proteoglycan biosynthetic process"/>
    <property type="evidence" value="ECO:0007669"/>
    <property type="project" value="UniProtKB-ARBA"/>
</dbReference>
<dbReference type="InterPro" id="IPR005331">
    <property type="entry name" value="Sulfotransferase"/>
</dbReference>
<organism evidence="14 15">
    <name type="scientific">Diploscapter pachys</name>
    <dbReference type="NCBI Taxonomy" id="2018661"/>
    <lineage>
        <taxon>Eukaryota</taxon>
        <taxon>Metazoa</taxon>
        <taxon>Ecdysozoa</taxon>
        <taxon>Nematoda</taxon>
        <taxon>Chromadorea</taxon>
        <taxon>Rhabditida</taxon>
        <taxon>Rhabditina</taxon>
        <taxon>Rhabditomorpha</taxon>
        <taxon>Rhabditoidea</taxon>
        <taxon>Rhabditidae</taxon>
        <taxon>Diploscapter</taxon>
    </lineage>
</organism>
<evidence type="ECO:0000256" key="4">
    <source>
        <dbReference type="ARBA" id="ARBA00022679"/>
    </source>
</evidence>